<feature type="compositionally biased region" description="Polar residues" evidence="1">
    <location>
        <begin position="21"/>
        <end position="42"/>
    </location>
</feature>
<name>A0A239MK41_9ACTN</name>
<reference evidence="2 3" key="1">
    <citation type="submission" date="2017-06" db="EMBL/GenBank/DDBJ databases">
        <authorList>
            <person name="Kim H.J."/>
            <person name="Triplett B.A."/>
        </authorList>
    </citation>
    <scope>NUCLEOTIDE SEQUENCE [LARGE SCALE GENOMIC DNA]</scope>
    <source>
        <strain evidence="2 3">CGMCC 4.2132</strain>
    </source>
</reference>
<protein>
    <submittedName>
        <fullName evidence="2">Uncharacterized protein</fullName>
    </submittedName>
</protein>
<evidence type="ECO:0000313" key="2">
    <source>
        <dbReference type="EMBL" id="SNT42633.1"/>
    </source>
</evidence>
<evidence type="ECO:0000313" key="3">
    <source>
        <dbReference type="Proteomes" id="UP000198282"/>
    </source>
</evidence>
<proteinExistence type="predicted"/>
<organism evidence="2 3">
    <name type="scientific">Streptosporangium subroseum</name>
    <dbReference type="NCBI Taxonomy" id="106412"/>
    <lineage>
        <taxon>Bacteria</taxon>
        <taxon>Bacillati</taxon>
        <taxon>Actinomycetota</taxon>
        <taxon>Actinomycetes</taxon>
        <taxon>Streptosporangiales</taxon>
        <taxon>Streptosporangiaceae</taxon>
        <taxon>Streptosporangium</taxon>
    </lineage>
</organism>
<dbReference type="EMBL" id="FZOD01000042">
    <property type="protein sequence ID" value="SNT42633.1"/>
    <property type="molecule type" value="Genomic_DNA"/>
</dbReference>
<dbReference type="OrthoDB" id="3540336at2"/>
<accession>A0A239MK41</accession>
<dbReference type="Proteomes" id="UP000198282">
    <property type="component" value="Unassembled WGS sequence"/>
</dbReference>
<sequence>MGKNPNENDKNRVENKESSARPASSSTQRNSRMNSGMANRGDSSTIALIKDLDGKFSALSANLGQRIRAEVQSGIRAALADQIRSEIETDVRAEIVHEVRIEMAGRLKSMIADHARLDPAKILHDFSLHVAELLEKSDNEEIQSLTQQQLINTLRQAVLESFQSRKLHLAQLAELDCYLKESNGSESMKMLANEWLTVAGLQRVDSPVDHPEYFTITNEPTDGYFIDIVQSAYLDSLTGRVVRNGRLRYVSEPTLTQDEPQVSKRTKTGKKV</sequence>
<feature type="compositionally biased region" description="Basic and acidic residues" evidence="1">
    <location>
        <begin position="1"/>
        <end position="19"/>
    </location>
</feature>
<dbReference type="AlphaFoldDB" id="A0A239MK41"/>
<keyword evidence="3" id="KW-1185">Reference proteome</keyword>
<feature type="region of interest" description="Disordered" evidence="1">
    <location>
        <begin position="1"/>
        <end position="42"/>
    </location>
</feature>
<dbReference type="RefSeq" id="WP_143653410.1">
    <property type="nucleotide sequence ID" value="NZ_FZOD01000042.1"/>
</dbReference>
<gene>
    <name evidence="2" type="ORF">SAMN05216276_10429</name>
</gene>
<evidence type="ECO:0000256" key="1">
    <source>
        <dbReference type="SAM" id="MobiDB-lite"/>
    </source>
</evidence>